<evidence type="ECO:0000256" key="2">
    <source>
        <dbReference type="ARBA" id="ARBA00023152"/>
    </source>
</evidence>
<comment type="pathway">
    <text evidence="4">Carbohydrate degradation; glycolysis; pyruvate from D-glyceraldehyde 3-phosphate: step 3/5.</text>
</comment>
<feature type="active site" description="Tele-phosphohistidine intermediate" evidence="4">
    <location>
        <position position="9"/>
    </location>
</feature>
<comment type="similarity">
    <text evidence="1 4">Belongs to the phosphoglycerate mutase family. BPG-dependent PGAM subfamily.</text>
</comment>
<comment type="caution">
    <text evidence="5">The sequence shown here is derived from an EMBL/GenBank/DDBJ whole genome shotgun (WGS) entry which is preliminary data.</text>
</comment>
<dbReference type="NCBIfam" id="NF010713">
    <property type="entry name" value="PRK14115.1"/>
    <property type="match status" value="1"/>
</dbReference>
<proteinExistence type="inferred from homology"/>
<dbReference type="GO" id="GO:0004619">
    <property type="term" value="F:phosphoglycerate mutase activity"/>
    <property type="evidence" value="ECO:0007669"/>
    <property type="project" value="UniProtKB-EC"/>
</dbReference>
<sequence length="229" mass="27147">MKKIVFIRHGQSKFNLENRFTGWLDVDLTDEGYNQAREAGKILSKHGLTFDIGYTSVLKRAIRTLWIILHEMDLMWIPLYKTWRLNERHYGDLQGKSKADITTKYGEKQVHEWRRSAHVRPPKLDESTFEALVQDPKYQNMDKTLLPYTENLIDTEKRVLQYWHHEIVPQLNHNKHIIVAAHGNTIRALVQYLDKKTDDEIANFNIPNTVPFVYELDENLIPLRSYYLE</sequence>
<dbReference type="RefSeq" id="WP_320378760.1">
    <property type="nucleotide sequence ID" value="NZ_JAWDIQ010000001.1"/>
</dbReference>
<dbReference type="EC" id="5.4.2.11" evidence="4"/>
<feature type="binding site" evidence="4">
    <location>
        <begin position="114"/>
        <end position="115"/>
    </location>
    <ligand>
        <name>substrate</name>
    </ligand>
</feature>
<reference evidence="5 6" key="1">
    <citation type="submission" date="2023-10" db="EMBL/GenBank/DDBJ databases">
        <title>Virgibacillus soli CC-YMP-6 genome.</title>
        <authorList>
            <person name="Miliotis G."/>
            <person name="Sengupta P."/>
            <person name="Hameed A."/>
            <person name="Chuvochina M."/>
            <person name="Mcdonagh F."/>
            <person name="Simpson A.C."/>
            <person name="Singh N.K."/>
            <person name="Rekha P.D."/>
            <person name="Raman K."/>
            <person name="Hugenholtz P."/>
            <person name="Venkateswaran K."/>
        </authorList>
    </citation>
    <scope>NUCLEOTIDE SEQUENCE [LARGE SCALE GENOMIC DNA]</scope>
    <source>
        <strain evidence="5 6">CC-YMP-6</strain>
    </source>
</reference>
<comment type="catalytic activity">
    <reaction evidence="4">
        <text>(2R)-2-phosphoglycerate = (2R)-3-phosphoglycerate</text>
        <dbReference type="Rhea" id="RHEA:15901"/>
        <dbReference type="ChEBI" id="CHEBI:58272"/>
        <dbReference type="ChEBI" id="CHEBI:58289"/>
        <dbReference type="EC" id="5.4.2.11"/>
    </reaction>
</comment>
<feature type="binding site" evidence="4">
    <location>
        <begin position="8"/>
        <end position="15"/>
    </location>
    <ligand>
        <name>substrate</name>
    </ligand>
</feature>
<feature type="binding site" evidence="4">
    <location>
        <begin position="183"/>
        <end position="184"/>
    </location>
    <ligand>
        <name>substrate</name>
    </ligand>
</feature>
<feature type="binding site" evidence="4">
    <location>
        <position position="98"/>
    </location>
    <ligand>
        <name>substrate</name>
    </ligand>
</feature>
<feature type="binding site" evidence="4">
    <location>
        <begin position="21"/>
        <end position="22"/>
    </location>
    <ligand>
        <name>substrate</name>
    </ligand>
</feature>
<dbReference type="InterPro" id="IPR029033">
    <property type="entry name" value="His_PPase_superfam"/>
</dbReference>
<accession>A0ABU5CRC5</accession>
<evidence type="ECO:0000313" key="5">
    <source>
        <dbReference type="EMBL" id="MDY0407993.1"/>
    </source>
</evidence>
<gene>
    <name evidence="4 5" type="primary">gpmA</name>
    <name evidence="5" type="ORF">RWD45_04425</name>
</gene>
<organism evidence="5 6">
    <name type="scientific">Paracerasibacillus soli</name>
    <dbReference type="NCBI Taxonomy" id="480284"/>
    <lineage>
        <taxon>Bacteria</taxon>
        <taxon>Bacillati</taxon>
        <taxon>Bacillota</taxon>
        <taxon>Bacilli</taxon>
        <taxon>Bacillales</taxon>
        <taxon>Bacillaceae</taxon>
        <taxon>Paracerasibacillus</taxon>
    </lineage>
</organism>
<dbReference type="Proteomes" id="UP001275315">
    <property type="component" value="Unassembled WGS sequence"/>
</dbReference>
<feature type="binding site" evidence="4">
    <location>
        <position position="60"/>
    </location>
    <ligand>
        <name>substrate</name>
    </ligand>
</feature>
<dbReference type="InterPro" id="IPR013078">
    <property type="entry name" value="His_Pase_superF_clade-1"/>
</dbReference>
<dbReference type="PIRSF" id="PIRSF000709">
    <property type="entry name" value="6PFK_2-Ptase"/>
    <property type="match status" value="1"/>
</dbReference>
<keyword evidence="6" id="KW-1185">Reference proteome</keyword>
<keyword evidence="2 4" id="KW-0324">Glycolysis</keyword>
<feature type="site" description="Transition state stabilizer" evidence="4">
    <location>
        <position position="182"/>
    </location>
</feature>
<dbReference type="NCBIfam" id="TIGR01258">
    <property type="entry name" value="pgm_1"/>
    <property type="match status" value="1"/>
</dbReference>
<keyword evidence="4" id="KW-0312">Gluconeogenesis</keyword>
<evidence type="ECO:0000313" key="6">
    <source>
        <dbReference type="Proteomes" id="UP001275315"/>
    </source>
</evidence>
<dbReference type="EMBL" id="JAWDIQ010000001">
    <property type="protein sequence ID" value="MDY0407993.1"/>
    <property type="molecule type" value="Genomic_DNA"/>
</dbReference>
<name>A0ABU5CRC5_9BACI</name>
<dbReference type="HAMAP" id="MF_01039">
    <property type="entry name" value="PGAM_GpmA"/>
    <property type="match status" value="1"/>
</dbReference>
<dbReference type="InterPro" id="IPR005952">
    <property type="entry name" value="Phosphogly_mut1"/>
</dbReference>
<dbReference type="Pfam" id="PF00300">
    <property type="entry name" value="His_Phos_1"/>
    <property type="match status" value="2"/>
</dbReference>
<keyword evidence="3 4" id="KW-0413">Isomerase</keyword>
<feature type="active site" description="Proton donor/acceptor" evidence="4">
    <location>
        <position position="87"/>
    </location>
</feature>
<feature type="binding site" evidence="4">
    <location>
        <begin position="87"/>
        <end position="90"/>
    </location>
    <ligand>
        <name>substrate</name>
    </ligand>
</feature>
<dbReference type="CDD" id="cd07067">
    <property type="entry name" value="HP_PGM_like"/>
    <property type="match status" value="1"/>
</dbReference>
<evidence type="ECO:0000256" key="1">
    <source>
        <dbReference type="ARBA" id="ARBA00006717"/>
    </source>
</evidence>
<comment type="function">
    <text evidence="4">Catalyzes the interconversion of 2-phosphoglycerate and 3-phosphoglycerate.</text>
</comment>
<evidence type="ECO:0000256" key="3">
    <source>
        <dbReference type="ARBA" id="ARBA00023235"/>
    </source>
</evidence>
<protein>
    <recommendedName>
        <fullName evidence="4">2,3-bisphosphoglycerate-dependent phosphoglycerate mutase</fullName>
        <shortName evidence="4">BPG-dependent PGAM</shortName>
        <shortName evidence="4">PGAM</shortName>
        <shortName evidence="4">Phosphoglyceromutase</shortName>
        <shortName evidence="4">dPGM</shortName>
        <ecNumber evidence="4">5.4.2.11</ecNumber>
    </recommendedName>
</protein>
<evidence type="ECO:0000256" key="4">
    <source>
        <dbReference type="HAMAP-Rule" id="MF_01039"/>
    </source>
</evidence>
<dbReference type="SUPFAM" id="SSF53254">
    <property type="entry name" value="Phosphoglycerate mutase-like"/>
    <property type="match status" value="1"/>
</dbReference>
<dbReference type="SMART" id="SM00855">
    <property type="entry name" value="PGAM"/>
    <property type="match status" value="1"/>
</dbReference>
<dbReference type="Gene3D" id="3.40.50.1240">
    <property type="entry name" value="Phosphoglycerate mutase-like"/>
    <property type="match status" value="1"/>
</dbReference>
<dbReference type="PANTHER" id="PTHR11931">
    <property type="entry name" value="PHOSPHOGLYCERATE MUTASE"/>
    <property type="match status" value="1"/>
</dbReference>